<dbReference type="InterPro" id="IPR031807">
    <property type="entry name" value="HicB-like"/>
</dbReference>
<proteinExistence type="predicted"/>
<accession>A0ABW4J6V3</accession>
<dbReference type="Gene3D" id="3.30.160.250">
    <property type="match status" value="1"/>
</dbReference>
<dbReference type="SUPFAM" id="SSF143100">
    <property type="entry name" value="TTHA1013/TTHA0281-like"/>
    <property type="match status" value="1"/>
</dbReference>
<dbReference type="EMBL" id="JBHTOP010000003">
    <property type="protein sequence ID" value="MFD1670945.1"/>
    <property type="molecule type" value="Genomic_DNA"/>
</dbReference>
<dbReference type="Pfam" id="PF15919">
    <property type="entry name" value="HicB_lk_antitox"/>
    <property type="match status" value="1"/>
</dbReference>
<keyword evidence="3" id="KW-1185">Reference proteome</keyword>
<feature type="domain" description="HicB-like antitoxin of toxin-antitoxin system" evidence="1">
    <location>
        <begin position="41"/>
        <end position="126"/>
    </location>
</feature>
<dbReference type="RefSeq" id="WP_164507009.1">
    <property type="nucleotide sequence ID" value="NZ_JBHTOP010000003.1"/>
</dbReference>
<reference evidence="3" key="1">
    <citation type="journal article" date="2019" name="Int. J. Syst. Evol. Microbiol.">
        <title>The Global Catalogue of Microorganisms (GCM) 10K type strain sequencing project: providing services to taxonomists for standard genome sequencing and annotation.</title>
        <authorList>
            <consortium name="The Broad Institute Genomics Platform"/>
            <consortium name="The Broad Institute Genome Sequencing Center for Infectious Disease"/>
            <person name="Wu L."/>
            <person name="Ma J."/>
        </authorList>
    </citation>
    <scope>NUCLEOTIDE SEQUENCE [LARGE SCALE GENOMIC DNA]</scope>
    <source>
        <strain evidence="3">CCM 8896</strain>
    </source>
</reference>
<sequence length="136" mass="14912">MNATLGASLLVLGCTFFSGGTSRFQWSRVRHDLSVLTGTSYLATLTKNKANQYEVDFPDLAPNVATYGNNLSETIAMAKDALEGYLLVAEDCQEELPKTSDIDAIKLKPAQLLLSVEVDTNLVRDREENKKDKLGV</sequence>
<comment type="caution">
    <text evidence="2">The sequence shown here is derived from an EMBL/GenBank/DDBJ whole genome shotgun (WGS) entry which is preliminary data.</text>
</comment>
<gene>
    <name evidence="2" type="ORF">ACFQ5M_02405</name>
</gene>
<dbReference type="Proteomes" id="UP001597267">
    <property type="component" value="Unassembled WGS sequence"/>
</dbReference>
<dbReference type="InterPro" id="IPR035069">
    <property type="entry name" value="TTHA1013/TTHA0281-like"/>
</dbReference>
<evidence type="ECO:0000313" key="2">
    <source>
        <dbReference type="EMBL" id="MFD1670945.1"/>
    </source>
</evidence>
<organism evidence="2 3">
    <name type="scientific">Agrilactobacillus yilanensis</name>
    <dbReference type="NCBI Taxonomy" id="2485997"/>
    <lineage>
        <taxon>Bacteria</taxon>
        <taxon>Bacillati</taxon>
        <taxon>Bacillota</taxon>
        <taxon>Bacilli</taxon>
        <taxon>Lactobacillales</taxon>
        <taxon>Lactobacillaceae</taxon>
        <taxon>Agrilactobacillus</taxon>
    </lineage>
</organism>
<evidence type="ECO:0000313" key="3">
    <source>
        <dbReference type="Proteomes" id="UP001597267"/>
    </source>
</evidence>
<protein>
    <submittedName>
        <fullName evidence="2">Type II toxin-antitoxin system HicB family antitoxin</fullName>
    </submittedName>
</protein>
<name>A0ABW4J6V3_9LACO</name>
<evidence type="ECO:0000259" key="1">
    <source>
        <dbReference type="Pfam" id="PF15919"/>
    </source>
</evidence>